<comment type="caution">
    <text evidence="1">The sequence shown here is derived from an EMBL/GenBank/DDBJ whole genome shotgun (WGS) entry which is preliminary data.</text>
</comment>
<sequence length="138" mass="15874">MILNHKYAQKSLDMLLEFLKLDKAPDKVLDLAETLSPANRERLATAMNEVFLSNLLIPEQVLTFENYQRAHTIALTREEMDQNWVDIFKEVDAFAKDVLNDEKYPDKEKLSLMFDELTAGAVEMEDILGITARRKQAA</sequence>
<name>A0A0G0QBV3_9BACT</name>
<accession>A0A0G0QBV3</accession>
<proteinExistence type="predicted"/>
<evidence type="ECO:0000313" key="1">
    <source>
        <dbReference type="EMBL" id="KKQ99156.1"/>
    </source>
</evidence>
<gene>
    <name evidence="1" type="ORF">UT24_C0027G0008</name>
</gene>
<evidence type="ECO:0000313" key="2">
    <source>
        <dbReference type="Proteomes" id="UP000033881"/>
    </source>
</evidence>
<protein>
    <submittedName>
        <fullName evidence="1">Uncharacterized protein</fullName>
    </submittedName>
</protein>
<dbReference type="EMBL" id="LBWB01000027">
    <property type="protein sequence ID" value="KKQ99156.1"/>
    <property type="molecule type" value="Genomic_DNA"/>
</dbReference>
<reference evidence="1 2" key="1">
    <citation type="journal article" date="2015" name="Nature">
        <title>rRNA introns, odd ribosomes, and small enigmatic genomes across a large radiation of phyla.</title>
        <authorList>
            <person name="Brown C.T."/>
            <person name="Hug L.A."/>
            <person name="Thomas B.C."/>
            <person name="Sharon I."/>
            <person name="Castelle C.J."/>
            <person name="Singh A."/>
            <person name="Wilkins M.J."/>
            <person name="Williams K.H."/>
            <person name="Banfield J.F."/>
        </authorList>
    </citation>
    <scope>NUCLEOTIDE SEQUENCE [LARGE SCALE GENOMIC DNA]</scope>
</reference>
<organism evidence="1 2">
    <name type="scientific">Candidatus Woesebacteria bacterium GW2011_GWB1_39_12</name>
    <dbReference type="NCBI Taxonomy" id="1618574"/>
    <lineage>
        <taxon>Bacteria</taxon>
        <taxon>Candidatus Woeseibacteriota</taxon>
    </lineage>
</organism>
<dbReference type="STRING" id="1618574.UT24_C0027G0008"/>
<dbReference type="Proteomes" id="UP000033881">
    <property type="component" value="Unassembled WGS sequence"/>
</dbReference>
<dbReference type="AlphaFoldDB" id="A0A0G0QBV3"/>